<organism evidence="2 3">
    <name type="scientific">Alectoria fallacina</name>
    <dbReference type="NCBI Taxonomy" id="1903189"/>
    <lineage>
        <taxon>Eukaryota</taxon>
        <taxon>Fungi</taxon>
        <taxon>Dikarya</taxon>
        <taxon>Ascomycota</taxon>
        <taxon>Pezizomycotina</taxon>
        <taxon>Lecanoromycetes</taxon>
        <taxon>OSLEUM clade</taxon>
        <taxon>Lecanoromycetidae</taxon>
        <taxon>Lecanorales</taxon>
        <taxon>Lecanorineae</taxon>
        <taxon>Parmeliaceae</taxon>
        <taxon>Alectoria</taxon>
    </lineage>
</organism>
<comment type="caution">
    <text evidence="2">The sequence shown here is derived from an EMBL/GenBank/DDBJ whole genome shotgun (WGS) entry which is preliminary data.</text>
</comment>
<name>A0A8H3IXC9_9LECA</name>
<dbReference type="Proteomes" id="UP000664203">
    <property type="component" value="Unassembled WGS sequence"/>
</dbReference>
<evidence type="ECO:0000256" key="1">
    <source>
        <dbReference type="SAM" id="MobiDB-lite"/>
    </source>
</evidence>
<gene>
    <name evidence="2" type="ORF">ALECFALPRED_006964</name>
</gene>
<sequence>MMTQPTTTTPPSNLLLIFHARDFDNEIRWKITQDSPVLGIENADGDVVLDIRSKIAIADDAASSTGDPSELGDGALNNGSRGG</sequence>
<dbReference type="EMBL" id="CAJPDR010000453">
    <property type="protein sequence ID" value="CAF9936743.1"/>
    <property type="molecule type" value="Genomic_DNA"/>
</dbReference>
<dbReference type="AlphaFoldDB" id="A0A8H3IXC9"/>
<evidence type="ECO:0000313" key="2">
    <source>
        <dbReference type="EMBL" id="CAF9936743.1"/>
    </source>
</evidence>
<keyword evidence="3" id="KW-1185">Reference proteome</keyword>
<protein>
    <submittedName>
        <fullName evidence="2">Uncharacterized protein</fullName>
    </submittedName>
</protein>
<reference evidence="2" key="1">
    <citation type="submission" date="2021-03" db="EMBL/GenBank/DDBJ databases">
        <authorList>
            <person name="Tagirdzhanova G."/>
        </authorList>
    </citation>
    <scope>NUCLEOTIDE SEQUENCE</scope>
</reference>
<feature type="region of interest" description="Disordered" evidence="1">
    <location>
        <begin position="60"/>
        <end position="83"/>
    </location>
</feature>
<evidence type="ECO:0000313" key="3">
    <source>
        <dbReference type="Proteomes" id="UP000664203"/>
    </source>
</evidence>
<proteinExistence type="predicted"/>
<accession>A0A8H3IXC9</accession>